<dbReference type="HOGENOM" id="CLU_1347800_0_0_3"/>
<dbReference type="Pfam" id="PF11533">
    <property type="entry name" value="AtzH-like"/>
    <property type="match status" value="1"/>
</dbReference>
<evidence type="ECO:0000313" key="1">
    <source>
        <dbReference type="EMBL" id="AFZ09197.1"/>
    </source>
</evidence>
<dbReference type="InterPro" id="IPR032710">
    <property type="entry name" value="NTF2-like_dom_sf"/>
</dbReference>
<dbReference type="Proteomes" id="UP000010478">
    <property type="component" value="Chromosome"/>
</dbReference>
<dbReference type="InterPro" id="IPR024507">
    <property type="entry name" value="AtzH-like"/>
</dbReference>
<dbReference type="SUPFAM" id="SSF54427">
    <property type="entry name" value="NTF2-like"/>
    <property type="match status" value="1"/>
</dbReference>
<dbReference type="AlphaFoldDB" id="K9VNY8"/>
<sequence>MVSIENQKSKISNRKAPRLIRGVNRKSKISNLKSKSPQIDPWCQSKIKNLKSQIEKPPDLSVVSIENQKSKIENRMTVINDYAVVTELTELYLKYEKALCTNDIETLDNLFWDAPEVVRFGVTENLYGSDEVRAFRKGRSPVNVDREMFNLKVVTFDRDTAAVTLEFRRVMDGVVRLGRQSQMWRKFPQGWKIVSAHVSLLPV</sequence>
<dbReference type="STRING" id="179408.Osc7112_4931"/>
<proteinExistence type="predicted"/>
<dbReference type="EMBL" id="CP003614">
    <property type="protein sequence ID" value="AFZ09197.1"/>
    <property type="molecule type" value="Genomic_DNA"/>
</dbReference>
<dbReference type="KEGG" id="oni:Osc7112_4931"/>
<evidence type="ECO:0000313" key="2">
    <source>
        <dbReference type="Proteomes" id="UP000010478"/>
    </source>
</evidence>
<dbReference type="NCBIfam" id="NF033625">
    <property type="entry name" value="HpxZ"/>
    <property type="match status" value="1"/>
</dbReference>
<protein>
    <recommendedName>
        <fullName evidence="3">DUF4440 domain-containing protein</fullName>
    </recommendedName>
</protein>
<name>K9VNY8_9CYAN</name>
<dbReference type="Gene3D" id="3.10.450.50">
    <property type="match status" value="1"/>
</dbReference>
<accession>K9VNY8</accession>
<evidence type="ECO:0008006" key="3">
    <source>
        <dbReference type="Google" id="ProtNLM"/>
    </source>
</evidence>
<organism evidence="1 2">
    <name type="scientific">Phormidium nigroviride PCC 7112</name>
    <dbReference type="NCBI Taxonomy" id="179408"/>
    <lineage>
        <taxon>Bacteria</taxon>
        <taxon>Bacillati</taxon>
        <taxon>Cyanobacteriota</taxon>
        <taxon>Cyanophyceae</taxon>
        <taxon>Oscillatoriophycideae</taxon>
        <taxon>Oscillatoriales</taxon>
        <taxon>Oscillatoriaceae</taxon>
        <taxon>Phormidium</taxon>
    </lineage>
</organism>
<keyword evidence="2" id="KW-1185">Reference proteome</keyword>
<dbReference type="eggNOG" id="COG4319">
    <property type="taxonomic scope" value="Bacteria"/>
</dbReference>
<gene>
    <name evidence="1" type="ORF">Osc7112_4931</name>
</gene>
<dbReference type="PATRIC" id="fig|179408.3.peg.6131"/>
<reference evidence="1 2" key="1">
    <citation type="submission" date="2012-05" db="EMBL/GenBank/DDBJ databases">
        <title>Finished chromosome of genome of Oscillatoria sp. PCC 7112.</title>
        <authorList>
            <consortium name="US DOE Joint Genome Institute"/>
            <person name="Gugger M."/>
            <person name="Coursin T."/>
            <person name="Rippka R."/>
            <person name="Tandeau De Marsac N."/>
            <person name="Huntemann M."/>
            <person name="Wei C.-L."/>
            <person name="Han J."/>
            <person name="Detter J.C."/>
            <person name="Han C."/>
            <person name="Tapia R."/>
            <person name="Davenport K."/>
            <person name="Daligault H."/>
            <person name="Erkkila T."/>
            <person name="Gu W."/>
            <person name="Munk A.C.C."/>
            <person name="Teshima H."/>
            <person name="Xu Y."/>
            <person name="Chain P."/>
            <person name="Chen A."/>
            <person name="Krypides N."/>
            <person name="Mavromatis K."/>
            <person name="Markowitz V."/>
            <person name="Szeto E."/>
            <person name="Ivanova N."/>
            <person name="Mikhailova N."/>
            <person name="Ovchinnikova G."/>
            <person name="Pagani I."/>
            <person name="Pati A."/>
            <person name="Goodwin L."/>
            <person name="Peters L."/>
            <person name="Pitluck S."/>
            <person name="Woyke T."/>
            <person name="Kerfeld C."/>
        </authorList>
    </citation>
    <scope>NUCLEOTIDE SEQUENCE [LARGE SCALE GENOMIC DNA]</scope>
    <source>
        <strain evidence="1 2">PCC 7112</strain>
    </source>
</reference>